<comment type="caution">
    <text evidence="2">The sequence shown here is derived from an EMBL/GenBank/DDBJ whole genome shotgun (WGS) entry which is preliminary data.</text>
</comment>
<dbReference type="InterPro" id="IPR050486">
    <property type="entry name" value="Mannose-1P_guanyltransferase"/>
</dbReference>
<dbReference type="RefSeq" id="WP_202747303.1">
    <property type="nucleotide sequence ID" value="NZ_JAESWC010000001.1"/>
</dbReference>
<evidence type="ECO:0000313" key="3">
    <source>
        <dbReference type="Proteomes" id="UP000632377"/>
    </source>
</evidence>
<dbReference type="Proteomes" id="UP000632377">
    <property type="component" value="Unassembled WGS sequence"/>
</dbReference>
<dbReference type="SUPFAM" id="SSF53448">
    <property type="entry name" value="Nucleotide-diphospho-sugar transferases"/>
    <property type="match status" value="1"/>
</dbReference>
<accession>A0ABS1T5R7</accession>
<name>A0ABS1T5R7_9CLOT</name>
<reference evidence="2 3" key="1">
    <citation type="submission" date="2021-01" db="EMBL/GenBank/DDBJ databases">
        <title>Genome public.</title>
        <authorList>
            <person name="Liu C."/>
            <person name="Sun Q."/>
        </authorList>
    </citation>
    <scope>NUCLEOTIDE SEQUENCE [LARGE SCALE GENOMIC DNA]</scope>
    <source>
        <strain evidence="2 3">YIM B02515</strain>
    </source>
</reference>
<sequence>MKAFLLAAGFGTRLKPLTDITPKCLVPIAGQPLLFWWFQLLERHGVTEVLINTHYLFGQVRQYINYYNKKGKLYVHEFYEPVLLGSGGTVAANKSFVSKEESFLICYADNLTDVNIGSMIEFHNSHDGILTMALFHANNPKQCGIAQVDKNRKIVEFIEKPQNPTSNLANAGIYAARKEIFDFFPNRKFIDFGNDILPQLAGHMYGWEIQDYLIDIGTLENYEKAKLDWSSKKIMYGVY</sequence>
<dbReference type="InterPro" id="IPR005835">
    <property type="entry name" value="NTP_transferase_dom"/>
</dbReference>
<dbReference type="PANTHER" id="PTHR22572">
    <property type="entry name" value="SUGAR-1-PHOSPHATE GUANYL TRANSFERASE"/>
    <property type="match status" value="1"/>
</dbReference>
<dbReference type="EMBL" id="JAESWC010000001">
    <property type="protein sequence ID" value="MBL4934679.1"/>
    <property type="molecule type" value="Genomic_DNA"/>
</dbReference>
<dbReference type="Gene3D" id="3.90.550.10">
    <property type="entry name" value="Spore Coat Polysaccharide Biosynthesis Protein SpsA, Chain A"/>
    <property type="match status" value="1"/>
</dbReference>
<proteinExistence type="predicted"/>
<evidence type="ECO:0000259" key="1">
    <source>
        <dbReference type="Pfam" id="PF00483"/>
    </source>
</evidence>
<organism evidence="2 3">
    <name type="scientific">Clostridium rhizosphaerae</name>
    <dbReference type="NCBI Taxonomy" id="2803861"/>
    <lineage>
        <taxon>Bacteria</taxon>
        <taxon>Bacillati</taxon>
        <taxon>Bacillota</taxon>
        <taxon>Clostridia</taxon>
        <taxon>Eubacteriales</taxon>
        <taxon>Clostridiaceae</taxon>
        <taxon>Clostridium</taxon>
    </lineage>
</organism>
<protein>
    <submittedName>
        <fullName evidence="2">Nucleotidyltransferase family protein</fullName>
    </submittedName>
</protein>
<feature type="domain" description="Nucleotidyl transferase" evidence="1">
    <location>
        <begin position="2"/>
        <end position="228"/>
    </location>
</feature>
<evidence type="ECO:0000313" key="2">
    <source>
        <dbReference type="EMBL" id="MBL4934679.1"/>
    </source>
</evidence>
<gene>
    <name evidence="2" type="ORF">JK636_02785</name>
</gene>
<dbReference type="InterPro" id="IPR029044">
    <property type="entry name" value="Nucleotide-diphossugar_trans"/>
</dbReference>
<keyword evidence="3" id="KW-1185">Reference proteome</keyword>
<dbReference type="CDD" id="cd04181">
    <property type="entry name" value="NTP_transferase"/>
    <property type="match status" value="1"/>
</dbReference>
<dbReference type="Pfam" id="PF00483">
    <property type="entry name" value="NTP_transferase"/>
    <property type="match status" value="1"/>
</dbReference>